<evidence type="ECO:0000313" key="7">
    <source>
        <dbReference type="EMBL" id="MFC7394956.1"/>
    </source>
</evidence>
<evidence type="ECO:0000256" key="2">
    <source>
        <dbReference type="ARBA" id="ARBA00022840"/>
    </source>
</evidence>
<dbReference type="PROSITE" id="PS50045">
    <property type="entry name" value="SIGMA54_INTERACT_4"/>
    <property type="match status" value="1"/>
</dbReference>
<keyword evidence="8" id="KW-1185">Reference proteome</keyword>
<dbReference type="PRINTS" id="PR01590">
    <property type="entry name" value="HTHFIS"/>
</dbReference>
<evidence type="ECO:0000256" key="1">
    <source>
        <dbReference type="ARBA" id="ARBA00022741"/>
    </source>
</evidence>
<dbReference type="InterPro" id="IPR035965">
    <property type="entry name" value="PAS-like_dom_sf"/>
</dbReference>
<dbReference type="Gene3D" id="3.40.50.300">
    <property type="entry name" value="P-loop containing nucleotide triphosphate hydrolases"/>
    <property type="match status" value="1"/>
</dbReference>
<dbReference type="SUPFAM" id="SSF55785">
    <property type="entry name" value="PYP-like sensor domain (PAS domain)"/>
    <property type="match status" value="1"/>
</dbReference>
<dbReference type="Gene3D" id="1.10.8.60">
    <property type="match status" value="1"/>
</dbReference>
<dbReference type="PROSITE" id="PS50112">
    <property type="entry name" value="PAS"/>
    <property type="match status" value="1"/>
</dbReference>
<proteinExistence type="predicted"/>
<evidence type="ECO:0000313" key="8">
    <source>
        <dbReference type="Proteomes" id="UP001596505"/>
    </source>
</evidence>
<dbReference type="InterPro" id="IPR003593">
    <property type="entry name" value="AAA+_ATPase"/>
</dbReference>
<dbReference type="SMART" id="SM00091">
    <property type="entry name" value="PAS"/>
    <property type="match status" value="1"/>
</dbReference>
<dbReference type="CDD" id="cd00009">
    <property type="entry name" value="AAA"/>
    <property type="match status" value="1"/>
</dbReference>
<gene>
    <name evidence="7" type="ORF">ACFQRG_18755</name>
</gene>
<keyword evidence="3" id="KW-0805">Transcription regulation</keyword>
<dbReference type="Proteomes" id="UP001596505">
    <property type="component" value="Unassembled WGS sequence"/>
</dbReference>
<dbReference type="Pfam" id="PF00158">
    <property type="entry name" value="Sigma54_activat"/>
    <property type="match status" value="1"/>
</dbReference>
<dbReference type="CDD" id="cd00130">
    <property type="entry name" value="PAS"/>
    <property type="match status" value="1"/>
</dbReference>
<dbReference type="InterPro" id="IPR013767">
    <property type="entry name" value="PAS_fold"/>
</dbReference>
<keyword evidence="1" id="KW-0547">Nucleotide-binding</keyword>
<comment type="caution">
    <text evidence="7">The sequence shown here is derived from an EMBL/GenBank/DDBJ whole genome shotgun (WGS) entry which is preliminary data.</text>
</comment>
<keyword evidence="4" id="KW-0804">Transcription</keyword>
<dbReference type="SMART" id="SM00382">
    <property type="entry name" value="AAA"/>
    <property type="match status" value="1"/>
</dbReference>
<dbReference type="InterPro" id="IPR009057">
    <property type="entry name" value="Homeodomain-like_sf"/>
</dbReference>
<dbReference type="InterPro" id="IPR002078">
    <property type="entry name" value="Sigma_54_int"/>
</dbReference>
<dbReference type="RefSeq" id="WP_380969092.1">
    <property type="nucleotide sequence ID" value="NZ_JBHTCO010000041.1"/>
</dbReference>
<organism evidence="7 8">
    <name type="scientific">Scopulibacillus cellulosilyticus</name>
    <dbReference type="NCBI Taxonomy" id="2665665"/>
    <lineage>
        <taxon>Bacteria</taxon>
        <taxon>Bacillati</taxon>
        <taxon>Bacillota</taxon>
        <taxon>Bacilli</taxon>
        <taxon>Bacillales</taxon>
        <taxon>Sporolactobacillaceae</taxon>
        <taxon>Scopulibacillus</taxon>
    </lineage>
</organism>
<dbReference type="Pfam" id="PF25601">
    <property type="entry name" value="AAA_lid_14"/>
    <property type="match status" value="1"/>
</dbReference>
<dbReference type="NCBIfam" id="TIGR00229">
    <property type="entry name" value="sensory_box"/>
    <property type="match status" value="1"/>
</dbReference>
<dbReference type="Gene3D" id="3.30.450.20">
    <property type="entry name" value="PAS domain"/>
    <property type="match status" value="1"/>
</dbReference>
<dbReference type="PANTHER" id="PTHR32071:SF57">
    <property type="entry name" value="C4-DICARBOXYLATE TRANSPORT TRANSCRIPTIONAL REGULATORY PROTEIN DCTD"/>
    <property type="match status" value="1"/>
</dbReference>
<reference evidence="8" key="1">
    <citation type="journal article" date="2019" name="Int. J. Syst. Evol. Microbiol.">
        <title>The Global Catalogue of Microorganisms (GCM) 10K type strain sequencing project: providing services to taxonomists for standard genome sequencing and annotation.</title>
        <authorList>
            <consortium name="The Broad Institute Genomics Platform"/>
            <consortium name="The Broad Institute Genome Sequencing Center for Infectious Disease"/>
            <person name="Wu L."/>
            <person name="Ma J."/>
        </authorList>
    </citation>
    <scope>NUCLEOTIDE SEQUENCE [LARGE SCALE GENOMIC DNA]</scope>
    <source>
        <strain evidence="8">CGMCC 1.16305</strain>
    </source>
</reference>
<name>A0ABW2Q302_9BACL</name>
<sequence length="524" mass="59088">MLLNQKMPLISLSLPWEETLDSKKMRILPKGTLISEISHLLDQRDIALIDHNGMPIGWIPFTKLTQTIFNDWKTALAFYHTLLQAVDDAVTVVDNNGKIISWNPKAEELYQCSGEDILGKPITDFFKKEAVVLMSTLKEGKGAVRKYNQPQPNVHVLINTQPVYEGESVIGGVSVERNISDIVKLNDELSTTTAIIHDLESKIETKYADDPFYKIKGRSPSLCTAVNLAKKVAATDASVLITGESGVGKELFAQAIHKSSPRSDQPFIDINCGAIPASLFESELFGYEKGAFTGAAKQGKKGKIEAAKGGSLFLDEIGELPLDLQVKLLRVIQEREFYKVGGNTPIPTDIRIIAATNRDLEEMVNNGLFRQDLFYRLNVVSVEIPPLRERIEDIPELIQLYLKEFSIKYKKAVPQLEPEVMYTFLHYPWSGNVRQLRNTIERIMILIDEDVIRQNHLPNNFIKNKTDSKMNMPMMESSSPEIENEETKIRYALQKTYGNKSAAAKLLGISRVTLYNKIKRYKLD</sequence>
<dbReference type="SUPFAM" id="SSF46689">
    <property type="entry name" value="Homeodomain-like"/>
    <property type="match status" value="1"/>
</dbReference>
<dbReference type="Pfam" id="PF02954">
    <property type="entry name" value="HTH_8"/>
    <property type="match status" value="1"/>
</dbReference>
<dbReference type="EMBL" id="JBHTCO010000041">
    <property type="protein sequence ID" value="MFC7394956.1"/>
    <property type="molecule type" value="Genomic_DNA"/>
</dbReference>
<dbReference type="InterPro" id="IPR027417">
    <property type="entry name" value="P-loop_NTPase"/>
</dbReference>
<dbReference type="SUPFAM" id="SSF52540">
    <property type="entry name" value="P-loop containing nucleoside triphosphate hydrolases"/>
    <property type="match status" value="1"/>
</dbReference>
<dbReference type="PANTHER" id="PTHR32071">
    <property type="entry name" value="TRANSCRIPTIONAL REGULATORY PROTEIN"/>
    <property type="match status" value="1"/>
</dbReference>
<evidence type="ECO:0000256" key="3">
    <source>
        <dbReference type="ARBA" id="ARBA00023015"/>
    </source>
</evidence>
<evidence type="ECO:0000259" key="5">
    <source>
        <dbReference type="PROSITE" id="PS50045"/>
    </source>
</evidence>
<keyword evidence="2" id="KW-0067">ATP-binding</keyword>
<dbReference type="Gene3D" id="1.10.10.60">
    <property type="entry name" value="Homeodomain-like"/>
    <property type="match status" value="1"/>
</dbReference>
<dbReference type="InterPro" id="IPR000014">
    <property type="entry name" value="PAS"/>
</dbReference>
<feature type="domain" description="PAS" evidence="6">
    <location>
        <begin position="75"/>
        <end position="129"/>
    </location>
</feature>
<feature type="domain" description="Sigma-54 factor interaction" evidence="5">
    <location>
        <begin position="215"/>
        <end position="445"/>
    </location>
</feature>
<dbReference type="InterPro" id="IPR025662">
    <property type="entry name" value="Sigma_54_int_dom_ATP-bd_1"/>
</dbReference>
<evidence type="ECO:0000259" key="6">
    <source>
        <dbReference type="PROSITE" id="PS50112"/>
    </source>
</evidence>
<dbReference type="InterPro" id="IPR058031">
    <property type="entry name" value="AAA_lid_NorR"/>
</dbReference>
<accession>A0ABW2Q302</accession>
<dbReference type="PROSITE" id="PS00675">
    <property type="entry name" value="SIGMA54_INTERACT_1"/>
    <property type="match status" value="1"/>
</dbReference>
<dbReference type="InterPro" id="IPR002197">
    <property type="entry name" value="HTH_Fis"/>
</dbReference>
<evidence type="ECO:0000256" key="4">
    <source>
        <dbReference type="ARBA" id="ARBA00023163"/>
    </source>
</evidence>
<dbReference type="Pfam" id="PF00989">
    <property type="entry name" value="PAS"/>
    <property type="match status" value="1"/>
</dbReference>
<protein>
    <submittedName>
        <fullName evidence="7">Sigma-54 interaction domain-containing protein</fullName>
    </submittedName>
</protein>